<proteinExistence type="predicted"/>
<reference evidence="2" key="1">
    <citation type="submission" date="2022-11" db="UniProtKB">
        <authorList>
            <consortium name="WormBaseParasite"/>
        </authorList>
    </citation>
    <scope>IDENTIFICATION</scope>
</reference>
<protein>
    <submittedName>
        <fullName evidence="2">Uncharacterized protein</fullName>
    </submittedName>
</protein>
<name>A0AC34GKJ5_9BILA</name>
<dbReference type="Proteomes" id="UP000887579">
    <property type="component" value="Unplaced"/>
</dbReference>
<sequence length="98" mass="11332">MNSIYIFLLCISLPLTTLCESIPSESVNLIIPEEIFNESSDTLTEEASEEETKRTWISCSDFQICTERDRIIWKSKRTIFEYLQEAKKASEIGAFVEK</sequence>
<evidence type="ECO:0000313" key="2">
    <source>
        <dbReference type="WBParaSite" id="ES5_v2.g30154.t1"/>
    </source>
</evidence>
<organism evidence="1 2">
    <name type="scientific">Panagrolaimus sp. ES5</name>
    <dbReference type="NCBI Taxonomy" id="591445"/>
    <lineage>
        <taxon>Eukaryota</taxon>
        <taxon>Metazoa</taxon>
        <taxon>Ecdysozoa</taxon>
        <taxon>Nematoda</taxon>
        <taxon>Chromadorea</taxon>
        <taxon>Rhabditida</taxon>
        <taxon>Tylenchina</taxon>
        <taxon>Panagrolaimomorpha</taxon>
        <taxon>Panagrolaimoidea</taxon>
        <taxon>Panagrolaimidae</taxon>
        <taxon>Panagrolaimus</taxon>
    </lineage>
</organism>
<dbReference type="WBParaSite" id="ES5_v2.g30154.t1">
    <property type="protein sequence ID" value="ES5_v2.g30154.t1"/>
    <property type="gene ID" value="ES5_v2.g30154"/>
</dbReference>
<accession>A0AC34GKJ5</accession>
<evidence type="ECO:0000313" key="1">
    <source>
        <dbReference type="Proteomes" id="UP000887579"/>
    </source>
</evidence>